<dbReference type="HOGENOM" id="CLU_134817_0_0_2"/>
<dbReference type="KEGG" id="mla:Mlab_1518"/>
<evidence type="ECO:0000313" key="2">
    <source>
        <dbReference type="Proteomes" id="UP000000365"/>
    </source>
</evidence>
<dbReference type="eggNOG" id="arCOG04418">
    <property type="taxonomic scope" value="Archaea"/>
</dbReference>
<dbReference type="STRING" id="410358.Mlab_1518"/>
<sequence>MTERETAVAAPFRHRNADHLRQVDLIFYYTQDKKWMSLDKAKKLISIAEKTGLIKKENTGDYALRDDLREVKIPLGFRPTDEIFVIDESQTIDTLEKLLDNIAETARIEKKDIAGEMERIRKHFDNLIGPEAAVILLAKKYRVPYGPYKADLIKRIEE</sequence>
<dbReference type="Proteomes" id="UP000000365">
    <property type="component" value="Chromosome"/>
</dbReference>
<dbReference type="GeneID" id="4796167"/>
<dbReference type="RefSeq" id="WP_011833885.1">
    <property type="nucleotide sequence ID" value="NC_008942.1"/>
</dbReference>
<accession>A2STM6</accession>
<proteinExistence type="predicted"/>
<gene>
    <name evidence="1" type="ordered locus">Mlab_1518</name>
</gene>
<organism evidence="1 2">
    <name type="scientific">Methanocorpusculum labreanum (strain ATCC 43576 / DSM 4855 / Z)</name>
    <dbReference type="NCBI Taxonomy" id="410358"/>
    <lineage>
        <taxon>Archaea</taxon>
        <taxon>Methanobacteriati</taxon>
        <taxon>Methanobacteriota</taxon>
        <taxon>Stenosarchaea group</taxon>
        <taxon>Methanomicrobia</taxon>
        <taxon>Methanomicrobiales</taxon>
        <taxon>Methanocorpusculaceae</taxon>
        <taxon>Methanocorpusculum</taxon>
    </lineage>
</organism>
<name>A2STM6_METLZ</name>
<reference evidence="1 2" key="1">
    <citation type="journal article" date="2009" name="Stand. Genomic Sci.">
        <title>Complete genome sequence of Methanocorpusculum labreanum type strain Z.</title>
        <authorList>
            <person name="Anderson I.J."/>
            <person name="Sieprawska-Lupa M."/>
            <person name="Goltsman E."/>
            <person name="Lapidus A."/>
            <person name="Copeland A."/>
            <person name="Glavina Del Rio T."/>
            <person name="Tice H."/>
            <person name="Dalin E."/>
            <person name="Barry K."/>
            <person name="Pitluck S."/>
            <person name="Hauser L."/>
            <person name="Land M."/>
            <person name="Lucas S."/>
            <person name="Richardson P."/>
            <person name="Whitman W.B."/>
            <person name="Kyrpides N.C."/>
        </authorList>
    </citation>
    <scope>NUCLEOTIDE SEQUENCE [LARGE SCALE GENOMIC DNA]</scope>
    <source>
        <strain evidence="2">ATCC 43576 / DSM 4855 / Z</strain>
    </source>
</reference>
<dbReference type="AlphaFoldDB" id="A2STM6"/>
<dbReference type="Pfam" id="PF09999">
    <property type="entry name" value="DUF2240"/>
    <property type="match status" value="1"/>
</dbReference>
<dbReference type="EMBL" id="CP000559">
    <property type="protein sequence ID" value="ABN07682.1"/>
    <property type="molecule type" value="Genomic_DNA"/>
</dbReference>
<keyword evidence="2" id="KW-1185">Reference proteome</keyword>
<evidence type="ECO:0000313" key="1">
    <source>
        <dbReference type="EMBL" id="ABN07682.1"/>
    </source>
</evidence>
<protein>
    <submittedName>
        <fullName evidence="1">Uncharacterized protein-like protein</fullName>
    </submittedName>
</protein>
<dbReference type="InterPro" id="IPR018716">
    <property type="entry name" value="DUF2240"/>
</dbReference>
<dbReference type="OrthoDB" id="146786at2157"/>